<evidence type="ECO:0000313" key="7">
    <source>
        <dbReference type="EMBL" id="KPL52559.1"/>
    </source>
</evidence>
<evidence type="ECO:0000313" key="8">
    <source>
        <dbReference type="Proteomes" id="UP000048984"/>
    </source>
</evidence>
<accession>A0A0P6WCX6</accession>
<organism evidence="7 8">
    <name type="scientific">Prosthecodimorpha hirschii</name>
    <dbReference type="NCBI Taxonomy" id="665126"/>
    <lineage>
        <taxon>Bacteria</taxon>
        <taxon>Pseudomonadati</taxon>
        <taxon>Pseudomonadota</taxon>
        <taxon>Alphaproteobacteria</taxon>
        <taxon>Hyphomicrobiales</taxon>
        <taxon>Ancalomicrobiaceae</taxon>
        <taxon>Prosthecodimorpha</taxon>
    </lineage>
</organism>
<dbReference type="GO" id="GO:0016020">
    <property type="term" value="C:membrane"/>
    <property type="evidence" value="ECO:0007669"/>
    <property type="project" value="UniProtKB-SubCell"/>
</dbReference>
<evidence type="ECO:0000256" key="4">
    <source>
        <dbReference type="ARBA" id="ARBA00022989"/>
    </source>
</evidence>
<evidence type="ECO:0008006" key="9">
    <source>
        <dbReference type="Google" id="ProtNLM"/>
    </source>
</evidence>
<evidence type="ECO:0000256" key="1">
    <source>
        <dbReference type="ARBA" id="ARBA00004141"/>
    </source>
</evidence>
<keyword evidence="5 6" id="KW-0472">Membrane</keyword>
<dbReference type="RefSeq" id="WP_054358722.1">
    <property type="nucleotide sequence ID" value="NZ_LJYW01000001.1"/>
</dbReference>
<evidence type="ECO:0000256" key="6">
    <source>
        <dbReference type="SAM" id="Phobius"/>
    </source>
</evidence>
<feature type="transmembrane region" description="Helical" evidence="6">
    <location>
        <begin position="202"/>
        <end position="220"/>
    </location>
</feature>
<gene>
    <name evidence="7" type="ORF">ABB55_10260</name>
</gene>
<dbReference type="PANTHER" id="PTHR30238:SF4">
    <property type="entry name" value="SLL1022 PROTEIN"/>
    <property type="match status" value="1"/>
</dbReference>
<comment type="subcellular location">
    <subcellularLocation>
        <location evidence="1">Membrane</location>
        <topology evidence="1">Multi-pass membrane protein</topology>
    </subcellularLocation>
</comment>
<sequence>MFQDFYPELIALANVIFINVVLSGDNAIVVGMAAAAVHPSIRKKVILWGIGGAVVLRIIFALVATKLMSIVGLTLAGGILLLWVCWKMYREITETVEEEEAAVTMAEQSLSGTEGAEVATAVGGAAVAGAVATEAAGQGASFMDAMVQIVVADVSMSLDNVLAVVGAAGEHVWVLVVGLLLSVALMGAAATLIAHLLTRYRWIAWLGFFVIFYVALKMVWMGAYEVACHGNTAAACGQGMGHYLKATIFGG</sequence>
<keyword evidence="8" id="KW-1185">Reference proteome</keyword>
<name>A0A0P6WCX6_9HYPH</name>
<proteinExistence type="inferred from homology"/>
<feature type="transmembrane region" description="Helical" evidence="6">
    <location>
        <begin position="172"/>
        <end position="196"/>
    </location>
</feature>
<evidence type="ECO:0000256" key="3">
    <source>
        <dbReference type="ARBA" id="ARBA00022692"/>
    </source>
</evidence>
<feature type="transmembrane region" description="Helical" evidence="6">
    <location>
        <begin position="12"/>
        <end position="33"/>
    </location>
</feature>
<evidence type="ECO:0000256" key="2">
    <source>
        <dbReference type="ARBA" id="ARBA00007511"/>
    </source>
</evidence>
<dbReference type="InterPro" id="IPR022301">
    <property type="entry name" value="Integral_membrane_YjbE"/>
</dbReference>
<evidence type="ECO:0000256" key="5">
    <source>
        <dbReference type="ARBA" id="ARBA00023136"/>
    </source>
</evidence>
<reference evidence="7 8" key="2">
    <citation type="submission" date="2015-10" db="EMBL/GenBank/DDBJ databases">
        <title>Draft Genome Sequence of Prosthecomicrobium hirschii ATCC 27832.</title>
        <authorList>
            <person name="Daniel J."/>
            <person name="Givan S.A."/>
            <person name="Brun Y.V."/>
            <person name="Brown P.J."/>
        </authorList>
    </citation>
    <scope>NUCLEOTIDE SEQUENCE [LARGE SCALE GENOMIC DNA]</scope>
    <source>
        <strain evidence="7 8">16</strain>
    </source>
</reference>
<dbReference type="Pfam" id="PF03741">
    <property type="entry name" value="TerC"/>
    <property type="match status" value="1"/>
</dbReference>
<feature type="transmembrane region" description="Helical" evidence="6">
    <location>
        <begin position="45"/>
        <end position="64"/>
    </location>
</feature>
<dbReference type="STRING" id="665126.ABB55_10260"/>
<dbReference type="AlphaFoldDB" id="A0A0P6WCX6"/>
<dbReference type="EMBL" id="LJYW01000001">
    <property type="protein sequence ID" value="KPL52559.1"/>
    <property type="molecule type" value="Genomic_DNA"/>
</dbReference>
<keyword evidence="3 6" id="KW-0812">Transmembrane</keyword>
<comment type="caution">
    <text evidence="7">The sequence shown here is derived from an EMBL/GenBank/DDBJ whole genome shotgun (WGS) entry which is preliminary data.</text>
</comment>
<dbReference type="PANTHER" id="PTHR30238">
    <property type="entry name" value="MEMBRANE BOUND PREDICTED REDOX MODULATOR"/>
    <property type="match status" value="1"/>
</dbReference>
<protein>
    <recommendedName>
        <fullName evidence="9">Tellurium resistance protein TerC</fullName>
    </recommendedName>
</protein>
<keyword evidence="4 6" id="KW-1133">Transmembrane helix</keyword>
<dbReference type="OrthoDB" id="9807970at2"/>
<dbReference type="NCBIfam" id="TIGR03717">
    <property type="entry name" value="R_switched_YjbE"/>
    <property type="match status" value="1"/>
</dbReference>
<feature type="transmembrane region" description="Helical" evidence="6">
    <location>
        <begin position="70"/>
        <end position="86"/>
    </location>
</feature>
<reference evidence="7 8" key="1">
    <citation type="submission" date="2015-09" db="EMBL/GenBank/DDBJ databases">
        <authorList>
            <person name="Jackson K.R."/>
            <person name="Lunt B.L."/>
            <person name="Fisher J.N.B."/>
            <person name="Gardner A.V."/>
            <person name="Bailey M.E."/>
            <person name="Deus L.M."/>
            <person name="Earl A.S."/>
            <person name="Gibby P.D."/>
            <person name="Hartmann K.A."/>
            <person name="Liu J.E."/>
            <person name="Manci A.M."/>
            <person name="Nielsen D.A."/>
            <person name="Solomon M.B."/>
            <person name="Breakwell D.P."/>
            <person name="Burnett S.H."/>
            <person name="Grose J.H."/>
        </authorList>
    </citation>
    <scope>NUCLEOTIDE SEQUENCE [LARGE SCALE GENOMIC DNA]</scope>
    <source>
        <strain evidence="7 8">16</strain>
    </source>
</reference>
<dbReference type="Proteomes" id="UP000048984">
    <property type="component" value="Unassembled WGS sequence"/>
</dbReference>
<comment type="similarity">
    <text evidence="2">Belongs to the TerC family.</text>
</comment>
<dbReference type="InterPro" id="IPR005496">
    <property type="entry name" value="Integral_membrane_TerC"/>
</dbReference>